<dbReference type="RefSeq" id="WP_052736869.1">
    <property type="nucleotide sequence ID" value="NZ_FONN01000002.1"/>
</dbReference>
<sequence length="131" mass="15612">MKPLEKPTARVLVMKREPIQREEELVLARRYVLLGIIVRILDHDIRVLHSSEAKLPKLYETMLLGLQDRVLLELAAHRKQLRSKGIEMVEEKRSEDGLEAQYICRGYRHRFILLWGYIRSESEQLLRTYCR</sequence>
<protein>
    <submittedName>
        <fullName evidence="1">Uncharacterized protein</fullName>
    </submittedName>
</protein>
<name>A0A1I2A1Z1_9BACL</name>
<evidence type="ECO:0000313" key="2">
    <source>
        <dbReference type="Proteomes" id="UP000183410"/>
    </source>
</evidence>
<accession>A0A1I2A1Z1</accession>
<keyword evidence="2" id="KW-1185">Reference proteome</keyword>
<dbReference type="InterPro" id="IPR058600">
    <property type="entry name" value="YhjD-like"/>
</dbReference>
<dbReference type="AlphaFoldDB" id="A0A1I2A1Z1"/>
<dbReference type="Pfam" id="PF26325">
    <property type="entry name" value="YhjD"/>
    <property type="match status" value="1"/>
</dbReference>
<dbReference type="Proteomes" id="UP000183410">
    <property type="component" value="Unassembled WGS sequence"/>
</dbReference>
<proteinExistence type="predicted"/>
<organism evidence="1 2">
    <name type="scientific">Paenibacillus algorifonticola</name>
    <dbReference type="NCBI Taxonomy" id="684063"/>
    <lineage>
        <taxon>Bacteria</taxon>
        <taxon>Bacillati</taxon>
        <taxon>Bacillota</taxon>
        <taxon>Bacilli</taxon>
        <taxon>Bacillales</taxon>
        <taxon>Paenibacillaceae</taxon>
        <taxon>Paenibacillus</taxon>
    </lineage>
</organism>
<evidence type="ECO:0000313" key="1">
    <source>
        <dbReference type="EMBL" id="SFE37829.1"/>
    </source>
</evidence>
<dbReference type="EMBL" id="FONN01000002">
    <property type="protein sequence ID" value="SFE37829.1"/>
    <property type="molecule type" value="Genomic_DNA"/>
</dbReference>
<reference evidence="2" key="1">
    <citation type="submission" date="2016-10" db="EMBL/GenBank/DDBJ databases">
        <authorList>
            <person name="Varghese N."/>
            <person name="Submissions S."/>
        </authorList>
    </citation>
    <scope>NUCLEOTIDE SEQUENCE [LARGE SCALE GENOMIC DNA]</scope>
    <source>
        <strain evidence="2">CGMCC 1.10223</strain>
    </source>
</reference>
<gene>
    <name evidence="1" type="ORF">SAMN04487969_102238</name>
</gene>